<dbReference type="Gene3D" id="3.30.420.40">
    <property type="match status" value="2"/>
</dbReference>
<dbReference type="PIRSF" id="PIRSF019169">
    <property type="entry name" value="PilM"/>
    <property type="match status" value="1"/>
</dbReference>
<protein>
    <submittedName>
        <fullName evidence="2">Type IV pilus assembly protein PilM</fullName>
    </submittedName>
</protein>
<accession>A0A433KXS7</accession>
<dbReference type="InterPro" id="IPR050696">
    <property type="entry name" value="FtsA/MreB"/>
</dbReference>
<dbReference type="Gene3D" id="3.30.1490.300">
    <property type="match status" value="1"/>
</dbReference>
<gene>
    <name evidence="2" type="primary">pilM</name>
    <name evidence="2" type="ORF">ELY38_02125</name>
</gene>
<organism evidence="2 3">
    <name type="scientific">Vreelandella nanhaiensis</name>
    <dbReference type="NCBI Taxonomy" id="1258546"/>
    <lineage>
        <taxon>Bacteria</taxon>
        <taxon>Pseudomonadati</taxon>
        <taxon>Pseudomonadota</taxon>
        <taxon>Gammaproteobacteria</taxon>
        <taxon>Oceanospirillales</taxon>
        <taxon>Halomonadaceae</taxon>
        <taxon>Vreelandella</taxon>
    </lineage>
</organism>
<dbReference type="SMART" id="SM00842">
    <property type="entry name" value="FtsA"/>
    <property type="match status" value="1"/>
</dbReference>
<dbReference type="InterPro" id="IPR003494">
    <property type="entry name" value="SHS2_FtsA"/>
</dbReference>
<dbReference type="NCBIfam" id="TIGR01175">
    <property type="entry name" value="pilM"/>
    <property type="match status" value="1"/>
</dbReference>
<evidence type="ECO:0000313" key="2">
    <source>
        <dbReference type="EMBL" id="RUR34414.1"/>
    </source>
</evidence>
<proteinExistence type="predicted"/>
<dbReference type="PANTHER" id="PTHR32432:SF3">
    <property type="entry name" value="ETHANOLAMINE UTILIZATION PROTEIN EUTJ"/>
    <property type="match status" value="1"/>
</dbReference>
<dbReference type="EMBL" id="RZHF01000004">
    <property type="protein sequence ID" value="RUR34414.1"/>
    <property type="molecule type" value="Genomic_DNA"/>
</dbReference>
<feature type="domain" description="SHS2" evidence="1">
    <location>
        <begin position="10"/>
        <end position="179"/>
    </location>
</feature>
<dbReference type="InterPro" id="IPR005883">
    <property type="entry name" value="PilM"/>
</dbReference>
<dbReference type="SUPFAM" id="SSF53067">
    <property type="entry name" value="Actin-like ATPase domain"/>
    <property type="match status" value="2"/>
</dbReference>
<dbReference type="Pfam" id="PF11104">
    <property type="entry name" value="PilM_2"/>
    <property type="match status" value="1"/>
</dbReference>
<comment type="caution">
    <text evidence="2">The sequence shown here is derived from an EMBL/GenBank/DDBJ whole genome shotgun (WGS) entry which is preliminary data.</text>
</comment>
<dbReference type="OrthoDB" id="9773403at2"/>
<sequence length="353" mass="38031">MRLLKASKSLIGVDITSSSVKLLELKKSRNTYQVENYAIRPLSDGAVVEGRIQNINEVADALSQALDDARPATRKAAIAIPASVAITKMLTLPAALNEDEVEERLMVESDHHLPFAFNDVAFDFLSLGPVPTSPHLQQVLLVACRHQDIQRWVEALEQAGLEVVAIDMETFAIERAFSAMSTYLPLSQGSPACVGLLDIGAAVSSFHVVQETRIVYTHDSPIGGEHLTQAIQSHYALDKADAEQAKKRSGLPDDFQHALLTPFLEALGQQVARALQLYYTQGWSVEVTHLVLVGGSSSLPGLAAHIATTCGIPVALGNPLQPMQLNKRLDGQALAEALPALLNVCGLALRVDL</sequence>
<dbReference type="Proteomes" id="UP000287023">
    <property type="component" value="Unassembled WGS sequence"/>
</dbReference>
<keyword evidence="3" id="KW-1185">Reference proteome</keyword>
<dbReference type="PANTHER" id="PTHR32432">
    <property type="entry name" value="CELL DIVISION PROTEIN FTSA-RELATED"/>
    <property type="match status" value="1"/>
</dbReference>
<dbReference type="InterPro" id="IPR043129">
    <property type="entry name" value="ATPase_NBD"/>
</dbReference>
<dbReference type="AlphaFoldDB" id="A0A433KXS7"/>
<evidence type="ECO:0000313" key="3">
    <source>
        <dbReference type="Proteomes" id="UP000287023"/>
    </source>
</evidence>
<dbReference type="GO" id="GO:0051301">
    <property type="term" value="P:cell division"/>
    <property type="evidence" value="ECO:0007669"/>
    <property type="project" value="InterPro"/>
</dbReference>
<dbReference type="CDD" id="cd24049">
    <property type="entry name" value="ASKHA_NBD_PilM"/>
    <property type="match status" value="1"/>
</dbReference>
<dbReference type="RefSeq" id="WP_127059859.1">
    <property type="nucleotide sequence ID" value="NZ_RZHF01000004.1"/>
</dbReference>
<name>A0A433KXS7_9GAMM</name>
<evidence type="ECO:0000259" key="1">
    <source>
        <dbReference type="SMART" id="SM00842"/>
    </source>
</evidence>
<reference evidence="2 3" key="1">
    <citation type="submission" date="2018-12" db="EMBL/GenBank/DDBJ databases">
        <title>three novel Halomonas strain isolated from plants.</title>
        <authorList>
            <person name="Sun C."/>
        </authorList>
    </citation>
    <scope>NUCLEOTIDE SEQUENCE [LARGE SCALE GENOMIC DNA]</scope>
    <source>
        <strain evidence="2 3">JCM 18142</strain>
    </source>
</reference>